<dbReference type="EMBL" id="CP001669">
    <property type="protein sequence ID" value="AFZ79650.1"/>
    <property type="molecule type" value="Genomic_DNA"/>
</dbReference>
<dbReference type="PRINTS" id="PR00111">
    <property type="entry name" value="ABHYDROLASE"/>
</dbReference>
<reference evidence="4 5" key="1">
    <citation type="journal article" date="2012" name="BMC Genomics">
        <title>Comparative genomic analysis and phylogenetic position of Theileria equi.</title>
        <authorList>
            <person name="Kappmeyer L.S."/>
            <person name="Thiagarajan M."/>
            <person name="Herndon D.R."/>
            <person name="Ramsay J.D."/>
            <person name="Caler E."/>
            <person name="Djikeng A."/>
            <person name="Gillespie J.J."/>
            <person name="Lau A.O."/>
            <person name="Roalson E.H."/>
            <person name="Silva J.C."/>
            <person name="Silva M.G."/>
            <person name="Suarez C.E."/>
            <person name="Ueti M.W."/>
            <person name="Nene V.M."/>
            <person name="Mealey R.H."/>
            <person name="Knowles D.P."/>
            <person name="Brayton K.A."/>
        </authorList>
    </citation>
    <scope>NUCLEOTIDE SEQUENCE [LARGE SCALE GENOMIC DNA]</scope>
    <source>
        <strain evidence="4 5">WA</strain>
    </source>
</reference>
<dbReference type="Pfam" id="PF00561">
    <property type="entry name" value="Abhydrolase_1"/>
    <property type="match status" value="1"/>
</dbReference>
<evidence type="ECO:0000256" key="1">
    <source>
        <dbReference type="SAM" id="MobiDB-lite"/>
    </source>
</evidence>
<dbReference type="STRING" id="1537102.L0AVS4"/>
<name>L0AVS4_THEEQ</name>
<dbReference type="AlphaFoldDB" id="L0AVS4"/>
<keyword evidence="5" id="KW-1185">Reference proteome</keyword>
<dbReference type="EC" id="3.4.11.5" evidence="4"/>
<feature type="region of interest" description="Disordered" evidence="1">
    <location>
        <begin position="399"/>
        <end position="423"/>
    </location>
</feature>
<feature type="domain" description="AB hydrolase-1" evidence="2">
    <location>
        <begin position="265"/>
        <end position="352"/>
    </location>
</feature>
<organism evidence="4 5">
    <name type="scientific">Theileria equi strain WA</name>
    <dbReference type="NCBI Taxonomy" id="1537102"/>
    <lineage>
        <taxon>Eukaryota</taxon>
        <taxon>Sar</taxon>
        <taxon>Alveolata</taxon>
        <taxon>Apicomplexa</taxon>
        <taxon>Aconoidasida</taxon>
        <taxon>Piroplasmida</taxon>
        <taxon>Theileriidae</taxon>
        <taxon>Theileria</taxon>
    </lineage>
</organism>
<dbReference type="Gene3D" id="3.40.50.1820">
    <property type="entry name" value="alpha/beta hydrolase"/>
    <property type="match status" value="1"/>
</dbReference>
<keyword evidence="4" id="KW-0031">Aminopeptidase</keyword>
<accession>L0AVS4</accession>
<dbReference type="PANTHER" id="PTHR43798">
    <property type="entry name" value="MONOACYLGLYCEROL LIPASE"/>
    <property type="match status" value="1"/>
</dbReference>
<proteinExistence type="predicted"/>
<dbReference type="Pfam" id="PF12146">
    <property type="entry name" value="Hydrolase_4"/>
    <property type="match status" value="1"/>
</dbReference>
<evidence type="ECO:0000259" key="2">
    <source>
        <dbReference type="Pfam" id="PF00561"/>
    </source>
</evidence>
<dbReference type="InterPro" id="IPR022742">
    <property type="entry name" value="Hydrolase_4"/>
</dbReference>
<dbReference type="Proteomes" id="UP000031512">
    <property type="component" value="Chromosome 1"/>
</dbReference>
<keyword evidence="4" id="KW-0378">Hydrolase</keyword>
<dbReference type="GeneID" id="15806216"/>
<dbReference type="InterPro" id="IPR050266">
    <property type="entry name" value="AB_hydrolase_sf"/>
</dbReference>
<dbReference type="InterPro" id="IPR000073">
    <property type="entry name" value="AB_hydrolase_1"/>
</dbReference>
<protein>
    <submittedName>
        <fullName evidence="4">Hydrolase, alpha/beta fold domain containing protein</fullName>
        <ecNumber evidence="4">3.4.11.5</ecNumber>
    </submittedName>
</protein>
<dbReference type="VEuPathDB" id="PiroplasmaDB:BEWA_024990"/>
<dbReference type="eggNOG" id="ENOG502S1BG">
    <property type="taxonomic scope" value="Eukaryota"/>
</dbReference>
<dbReference type="GO" id="GO:0004177">
    <property type="term" value="F:aminopeptidase activity"/>
    <property type="evidence" value="ECO:0007669"/>
    <property type="project" value="UniProtKB-KW"/>
</dbReference>
<dbReference type="PANTHER" id="PTHR43798:SF33">
    <property type="entry name" value="HYDROLASE, PUTATIVE (AFU_ORTHOLOGUE AFUA_2G14860)-RELATED"/>
    <property type="match status" value="1"/>
</dbReference>
<dbReference type="KEGG" id="beq:BEWA_024990"/>
<dbReference type="SUPFAM" id="SSF53474">
    <property type="entry name" value="alpha/beta-Hydrolases"/>
    <property type="match status" value="1"/>
</dbReference>
<dbReference type="RefSeq" id="XP_004829316.1">
    <property type="nucleotide sequence ID" value="XM_004829259.1"/>
</dbReference>
<evidence type="ECO:0000313" key="5">
    <source>
        <dbReference type="Proteomes" id="UP000031512"/>
    </source>
</evidence>
<feature type="domain" description="Serine aminopeptidase S33" evidence="3">
    <location>
        <begin position="71"/>
        <end position="241"/>
    </location>
</feature>
<dbReference type="InterPro" id="IPR029058">
    <property type="entry name" value="AB_hydrolase_fold"/>
</dbReference>
<sequence>MSETFSSLEEPTSVPEEENGEASIEWCIKNGYKIPKWLLNCNIKCPFVKGKIFQGVHGPINYSVAGNPNGSLVLTFHGYNASHTTFATYQNVLSKNGFLVVAFDLYGHGLSGYPRYKIFGDTFTPKYYVDQADELINHLGYKDRKLSIIGLSMGACLAAAYCERYPKNVERLILISPAGLIPKKPVRVRLLKYIQCCIPCASCCVCRCCFSRYTHVPKRKQEQIVSDDEDDEYHDTVSVDLSAIDVTNTDSSGIENSEKYATLSPTMNRMLWSLFVTRRALSNILGIVNRMPLWTSHDLYTRVGELNKQTLILFGENDTLTPPQSAEILSKLFKNSHTIVFPNSDHLLSFKRPIEVVSTCLAFLGIPSNERIANYTRWLPFDSAGNYIPKSDREINYDFEDDNGQDEQHLGSSGGTMEETDVPNPPLSALSTFRFFNTRMSPFPNVGNLLIGEELTKQKVPLVVVTQLENL</sequence>
<evidence type="ECO:0000313" key="4">
    <source>
        <dbReference type="EMBL" id="AFZ79650.1"/>
    </source>
</evidence>
<keyword evidence="4" id="KW-0645">Protease</keyword>
<dbReference type="OrthoDB" id="408373at2759"/>
<gene>
    <name evidence="4" type="ORF">BEWA_024990</name>
</gene>
<dbReference type="GO" id="GO:0016020">
    <property type="term" value="C:membrane"/>
    <property type="evidence" value="ECO:0007669"/>
    <property type="project" value="TreeGrafter"/>
</dbReference>
<evidence type="ECO:0000259" key="3">
    <source>
        <dbReference type="Pfam" id="PF12146"/>
    </source>
</evidence>